<gene>
    <name evidence="3" type="ORF">M378DRAFT_15333</name>
</gene>
<dbReference type="Proteomes" id="UP000054549">
    <property type="component" value="Unassembled WGS sequence"/>
</dbReference>
<reference evidence="3 4" key="1">
    <citation type="submission" date="2014-04" db="EMBL/GenBank/DDBJ databases">
        <title>Evolutionary Origins and Diversification of the Mycorrhizal Mutualists.</title>
        <authorList>
            <consortium name="DOE Joint Genome Institute"/>
            <consortium name="Mycorrhizal Genomics Consortium"/>
            <person name="Kohler A."/>
            <person name="Kuo A."/>
            <person name="Nagy L.G."/>
            <person name="Floudas D."/>
            <person name="Copeland A."/>
            <person name="Barry K.W."/>
            <person name="Cichocki N."/>
            <person name="Veneault-Fourrey C."/>
            <person name="LaButti K."/>
            <person name="Lindquist E.A."/>
            <person name="Lipzen A."/>
            <person name="Lundell T."/>
            <person name="Morin E."/>
            <person name="Murat C."/>
            <person name="Riley R."/>
            <person name="Ohm R."/>
            <person name="Sun H."/>
            <person name="Tunlid A."/>
            <person name="Henrissat B."/>
            <person name="Grigoriev I.V."/>
            <person name="Hibbett D.S."/>
            <person name="Martin F."/>
        </authorList>
    </citation>
    <scope>NUCLEOTIDE SEQUENCE [LARGE SCALE GENOMIC DNA]</scope>
    <source>
        <strain evidence="3 4">Koide BX008</strain>
    </source>
</reference>
<feature type="region of interest" description="Disordered" evidence="2">
    <location>
        <begin position="687"/>
        <end position="766"/>
    </location>
</feature>
<dbReference type="AlphaFoldDB" id="A0A0C2WQZ1"/>
<evidence type="ECO:0000313" key="3">
    <source>
        <dbReference type="EMBL" id="KIL58703.1"/>
    </source>
</evidence>
<feature type="compositionally biased region" description="Basic and acidic residues" evidence="2">
    <location>
        <begin position="326"/>
        <end position="341"/>
    </location>
</feature>
<organism evidence="3 4">
    <name type="scientific">Amanita muscaria (strain Koide BX008)</name>
    <dbReference type="NCBI Taxonomy" id="946122"/>
    <lineage>
        <taxon>Eukaryota</taxon>
        <taxon>Fungi</taxon>
        <taxon>Dikarya</taxon>
        <taxon>Basidiomycota</taxon>
        <taxon>Agaricomycotina</taxon>
        <taxon>Agaricomycetes</taxon>
        <taxon>Agaricomycetidae</taxon>
        <taxon>Agaricales</taxon>
        <taxon>Pluteineae</taxon>
        <taxon>Amanitaceae</taxon>
        <taxon>Amanita</taxon>
    </lineage>
</organism>
<feature type="compositionally biased region" description="Basic and acidic residues" evidence="2">
    <location>
        <begin position="453"/>
        <end position="474"/>
    </location>
</feature>
<keyword evidence="4" id="KW-1185">Reference proteome</keyword>
<feature type="compositionally biased region" description="Polar residues" evidence="2">
    <location>
        <begin position="349"/>
        <end position="359"/>
    </location>
</feature>
<feature type="compositionally biased region" description="Polar residues" evidence="2">
    <location>
        <begin position="428"/>
        <end position="452"/>
    </location>
</feature>
<evidence type="ECO:0000256" key="2">
    <source>
        <dbReference type="SAM" id="MobiDB-lite"/>
    </source>
</evidence>
<evidence type="ECO:0000256" key="1">
    <source>
        <dbReference type="SAM" id="Coils"/>
    </source>
</evidence>
<feature type="region of interest" description="Disordered" evidence="2">
    <location>
        <begin position="428"/>
        <end position="627"/>
    </location>
</feature>
<protein>
    <submittedName>
        <fullName evidence="3">Uncharacterized protein</fullName>
    </submittedName>
</protein>
<evidence type="ECO:0000313" key="4">
    <source>
        <dbReference type="Proteomes" id="UP000054549"/>
    </source>
</evidence>
<dbReference type="EMBL" id="KN818331">
    <property type="protein sequence ID" value="KIL58703.1"/>
    <property type="molecule type" value="Genomic_DNA"/>
</dbReference>
<dbReference type="HOGENOM" id="CLU_364446_0_0_1"/>
<proteinExistence type="predicted"/>
<feature type="compositionally biased region" description="Gly residues" evidence="2">
    <location>
        <begin position="710"/>
        <end position="729"/>
    </location>
</feature>
<feature type="region of interest" description="Disordered" evidence="2">
    <location>
        <begin position="309"/>
        <end position="359"/>
    </location>
</feature>
<feature type="coiled-coil region" evidence="1">
    <location>
        <begin position="86"/>
        <end position="113"/>
    </location>
</feature>
<dbReference type="InParanoid" id="A0A0C2WQZ1"/>
<accession>A0A0C2WQZ1</accession>
<name>A0A0C2WQZ1_AMAMK</name>
<sequence length="766" mass="82603">MSNLYDNGNYNQQYGNVTPQMNGFGTVQGRMGYPEDSPNITAMQTNYWGTGTTVRGTRDIANLTHEELLMSGNATYMKLFLRCAELERFSAIAEKAEVEAERWRKLCERLTEQLANIPTSQSAASSSASSASLSPVLQNTSLRDFQNEGFLPSANTPAEALRRQKEFYRILFQDSFAAAEPQTRKTDFPNINFWTRADFKKWSNVNSRHGNNGSRQKGMRVAFLEDGNGDRLSETRIANIRGHISKIFRQVKSFIPGLIAPVWTSVDPEFRQALFRDLRHHFPEFSLCHDDWKAKSFASLWYSDNLGDKKPLVKSEPNEDDIGGESEGKEVTSKKRQRSEAPLRPQKKGNANAQITHQSQSIIIKNPLIANSKMTTLQQHVHYGNSTNAGPSTASGMQRSSVEGNLEIEVLPHSGMTFKSSTLVARTQTPVDSVNDNHTSSDSFNTRNPVNEDNNRTDLEVDDGSVERMNKEGNIKGASPSMEKTNEGGAKTIDGASPGMEKTDEGGGAKTVDGASASMEKVNEGEGADEGGSPGMEKTIEGEVRTVEGAGSPGGGGVVEGASPGIEKTVESASPGMEKTSEGASPGMEKTSEGSIGKTGGTMTTAHGIAENQIGPDPALSFDKTIPDITQATQASISDLPAQDNAPKKLYKKRITDSLTPKNLCTSEWIKRTDHQGTSEEFEKHWAGLGKSGQQHWENLSKERRSQKGTGEGQSEGKGKGNQRGGRGGRGGRGRGRGGRGGGGAGPGPEANGMGLETNGMGAKSS</sequence>
<keyword evidence="1" id="KW-0175">Coiled coil</keyword>
<dbReference type="OrthoDB" id="2691730at2759"/>